<comment type="caution">
    <text evidence="2">The sequence shown here is derived from an EMBL/GenBank/DDBJ whole genome shotgun (WGS) entry which is preliminary data.</text>
</comment>
<evidence type="ECO:0000256" key="1">
    <source>
        <dbReference type="SAM" id="MobiDB-lite"/>
    </source>
</evidence>
<dbReference type="EMBL" id="SNRW01000785">
    <property type="protein sequence ID" value="KAA6399273.1"/>
    <property type="molecule type" value="Genomic_DNA"/>
</dbReference>
<evidence type="ECO:0000313" key="3">
    <source>
        <dbReference type="Proteomes" id="UP000324800"/>
    </source>
</evidence>
<evidence type="ECO:0000313" key="2">
    <source>
        <dbReference type="EMBL" id="KAA6399273.1"/>
    </source>
</evidence>
<dbReference type="AlphaFoldDB" id="A0A5J4WWW9"/>
<sequence>MPGVLNNTNTGLVRNRGKQTRGQIRGNRRGRGRGRMVECIFETMEGGDLLDSPTNSEDRKSPDRLAKVQTKVNHDRTLVAQSNMVHTFTNRQLQIPYSCRELSDSEPGEGDDEKERHATIKKNRGIFHGPRVEKGSKLLKKFLYNIIMTRETQKMIIGGSKFNIQKKYMQTIGVFDDWMKQKNYTIQDIMNKKIPFIFTDLMTWLTGTKKTKPSSVKHHASKLNTKFSLIFVTVQVLVTAQRIITHAILNHLINNTRYGST</sequence>
<proteinExistence type="predicted"/>
<organism evidence="2 3">
    <name type="scientific">Streblomastix strix</name>
    <dbReference type="NCBI Taxonomy" id="222440"/>
    <lineage>
        <taxon>Eukaryota</taxon>
        <taxon>Metamonada</taxon>
        <taxon>Preaxostyla</taxon>
        <taxon>Oxymonadida</taxon>
        <taxon>Streblomastigidae</taxon>
        <taxon>Streblomastix</taxon>
    </lineage>
</organism>
<feature type="compositionally biased region" description="Polar residues" evidence="1">
    <location>
        <begin position="1"/>
        <end position="12"/>
    </location>
</feature>
<protein>
    <submittedName>
        <fullName evidence="2">Uncharacterized protein</fullName>
    </submittedName>
</protein>
<name>A0A5J4WWW9_9EUKA</name>
<reference evidence="2 3" key="1">
    <citation type="submission" date="2019-03" db="EMBL/GenBank/DDBJ databases">
        <title>Single cell metagenomics reveals metabolic interactions within the superorganism composed of flagellate Streblomastix strix and complex community of Bacteroidetes bacteria on its surface.</title>
        <authorList>
            <person name="Treitli S.C."/>
            <person name="Kolisko M."/>
            <person name="Husnik F."/>
            <person name="Keeling P."/>
            <person name="Hampl V."/>
        </authorList>
    </citation>
    <scope>NUCLEOTIDE SEQUENCE [LARGE SCALE GENOMIC DNA]</scope>
    <source>
        <strain evidence="2">ST1C</strain>
    </source>
</reference>
<dbReference type="Proteomes" id="UP000324800">
    <property type="component" value="Unassembled WGS sequence"/>
</dbReference>
<feature type="region of interest" description="Disordered" evidence="1">
    <location>
        <begin position="1"/>
        <end position="32"/>
    </location>
</feature>
<accession>A0A5J4WWW9</accession>
<gene>
    <name evidence="2" type="ORF">EZS28_005197</name>
</gene>